<evidence type="ECO:0000256" key="4">
    <source>
        <dbReference type="PIRSR" id="PIRSR005902-1"/>
    </source>
</evidence>
<feature type="binding site" evidence="4">
    <location>
        <position position="26"/>
    </location>
    <ligand>
        <name>a divalent metal cation</name>
        <dbReference type="ChEBI" id="CHEBI:60240"/>
        <label>1</label>
    </ligand>
</feature>
<evidence type="ECO:0000256" key="3">
    <source>
        <dbReference type="ARBA" id="ARBA00022801"/>
    </source>
</evidence>
<evidence type="ECO:0000313" key="6">
    <source>
        <dbReference type="EMBL" id="GFM34704.1"/>
    </source>
</evidence>
<dbReference type="PROSITE" id="PS01091">
    <property type="entry name" value="TATD_3"/>
    <property type="match status" value="1"/>
</dbReference>
<accession>A0A7J0BNT5</accession>
<feature type="binding site" evidence="4">
    <location>
        <position position="28"/>
    </location>
    <ligand>
        <name>a divalent metal cation</name>
        <dbReference type="ChEBI" id="CHEBI:60240"/>
        <label>1</label>
    </ligand>
</feature>
<protein>
    <submittedName>
        <fullName evidence="6">TatD family hydrolase</fullName>
    </submittedName>
</protein>
<organism evidence="6 7">
    <name type="scientific">Desulfovibrio subterraneus</name>
    <dbReference type="NCBI Taxonomy" id="2718620"/>
    <lineage>
        <taxon>Bacteria</taxon>
        <taxon>Pseudomonadati</taxon>
        <taxon>Thermodesulfobacteriota</taxon>
        <taxon>Desulfovibrionia</taxon>
        <taxon>Desulfovibrionales</taxon>
        <taxon>Desulfovibrionaceae</taxon>
        <taxon>Desulfovibrio</taxon>
    </lineage>
</organism>
<dbReference type="NCBIfam" id="TIGR00010">
    <property type="entry name" value="YchF/TatD family DNA exonuclease"/>
    <property type="match status" value="1"/>
</dbReference>
<reference evidence="6 7" key="1">
    <citation type="submission" date="2020-05" db="EMBL/GenBank/DDBJ databases">
        <title>Draft genome sequence of Desulfovibrio sp. strain HN2T.</title>
        <authorList>
            <person name="Ueno A."/>
            <person name="Tamazawa S."/>
            <person name="Tamamura S."/>
            <person name="Murakami T."/>
            <person name="Kiyama T."/>
            <person name="Inomata H."/>
            <person name="Amano Y."/>
            <person name="Miyakawa K."/>
            <person name="Tamaki H."/>
            <person name="Naganuma T."/>
            <person name="Kaneko K."/>
        </authorList>
    </citation>
    <scope>NUCLEOTIDE SEQUENCE [LARGE SCALE GENOMIC DNA]</scope>
    <source>
        <strain evidence="6 7">HN2</strain>
    </source>
</reference>
<feature type="binding site" evidence="4">
    <location>
        <position position="113"/>
    </location>
    <ligand>
        <name>a divalent metal cation</name>
        <dbReference type="ChEBI" id="CHEBI:60240"/>
        <label>1</label>
    </ligand>
</feature>
<dbReference type="GO" id="GO:0046872">
    <property type="term" value="F:metal ion binding"/>
    <property type="evidence" value="ECO:0007669"/>
    <property type="project" value="UniProtKB-KW"/>
</dbReference>
<dbReference type="Proteomes" id="UP000503840">
    <property type="component" value="Unassembled WGS sequence"/>
</dbReference>
<dbReference type="InterPro" id="IPR032466">
    <property type="entry name" value="Metal_Hydrolase"/>
</dbReference>
<feature type="region of interest" description="Disordered" evidence="5">
    <location>
        <begin position="1"/>
        <end position="20"/>
    </location>
</feature>
<feature type="binding site" evidence="4">
    <location>
        <position position="224"/>
    </location>
    <ligand>
        <name>a divalent metal cation</name>
        <dbReference type="ChEBI" id="CHEBI:60240"/>
        <label>1</label>
    </ligand>
</feature>
<feature type="binding site" evidence="4">
    <location>
        <position position="174"/>
    </location>
    <ligand>
        <name>a divalent metal cation</name>
        <dbReference type="ChEBI" id="CHEBI:60240"/>
        <label>2</label>
    </ligand>
</feature>
<dbReference type="EMBL" id="BLVO01000016">
    <property type="protein sequence ID" value="GFM34704.1"/>
    <property type="molecule type" value="Genomic_DNA"/>
</dbReference>
<proteinExistence type="inferred from homology"/>
<name>A0A7J0BNT5_9BACT</name>
<dbReference type="Gene3D" id="3.20.20.140">
    <property type="entry name" value="Metal-dependent hydrolases"/>
    <property type="match status" value="1"/>
</dbReference>
<evidence type="ECO:0000256" key="1">
    <source>
        <dbReference type="ARBA" id="ARBA00009275"/>
    </source>
</evidence>
<dbReference type="InterPro" id="IPR001130">
    <property type="entry name" value="TatD-like"/>
</dbReference>
<dbReference type="Pfam" id="PF01026">
    <property type="entry name" value="TatD_DNase"/>
    <property type="match status" value="1"/>
</dbReference>
<evidence type="ECO:0000256" key="5">
    <source>
        <dbReference type="SAM" id="MobiDB-lite"/>
    </source>
</evidence>
<dbReference type="RefSeq" id="WP_174406371.1">
    <property type="nucleotide sequence ID" value="NZ_BLVO01000016.1"/>
</dbReference>
<dbReference type="GO" id="GO:0004536">
    <property type="term" value="F:DNA nuclease activity"/>
    <property type="evidence" value="ECO:0007669"/>
    <property type="project" value="InterPro"/>
</dbReference>
<dbReference type="InterPro" id="IPR018228">
    <property type="entry name" value="DNase_TatD-rel_CS"/>
</dbReference>
<dbReference type="FunFam" id="3.20.20.140:FF:000005">
    <property type="entry name" value="TatD family hydrolase"/>
    <property type="match status" value="1"/>
</dbReference>
<dbReference type="PANTHER" id="PTHR46124:SF2">
    <property type="entry name" value="D-AMINOACYL-TRNA DEACYLASE"/>
    <property type="match status" value="1"/>
</dbReference>
<dbReference type="PIRSF" id="PIRSF005902">
    <property type="entry name" value="DNase_TatD"/>
    <property type="match status" value="1"/>
</dbReference>
<dbReference type="InterPro" id="IPR015991">
    <property type="entry name" value="TatD/YcfH-like"/>
</dbReference>
<evidence type="ECO:0000313" key="7">
    <source>
        <dbReference type="Proteomes" id="UP000503840"/>
    </source>
</evidence>
<dbReference type="PANTHER" id="PTHR46124">
    <property type="entry name" value="D-AMINOACYL-TRNA DEACYLASE"/>
    <property type="match status" value="1"/>
</dbReference>
<dbReference type="SUPFAM" id="SSF51556">
    <property type="entry name" value="Metallo-dependent hydrolases"/>
    <property type="match status" value="1"/>
</dbReference>
<dbReference type="GO" id="GO:0016788">
    <property type="term" value="F:hydrolase activity, acting on ester bonds"/>
    <property type="evidence" value="ECO:0007669"/>
    <property type="project" value="InterPro"/>
</dbReference>
<sequence>MSKKKNTTPAPEPESLNLPHTGVESHAHLDLDAYAEDLQQVLDRARRSGLRHMGNVFLGPEAYYAKRDLFTGSDDVFFLLGLHPCDADKCTPDAVAAMKEAFLNDPRLKAVGEIGLDYYWDDHPRELQQHTFCMQLSMARELERPVVIHSRDSNDDVIRILEERGFKGYPLLWHCFGADMGLAERIIANGWHISIPGPVSYPKNVELREALSVIPEDRLLLETDCPYLSPQPYRGKRNEPAYIVFTAQTVAQELGLPVEELWTRCGENAARFFGL</sequence>
<feature type="binding site" evidence="4">
    <location>
        <position position="149"/>
    </location>
    <ligand>
        <name>a divalent metal cation</name>
        <dbReference type="ChEBI" id="CHEBI:60240"/>
        <label>2</label>
    </ligand>
</feature>
<comment type="similarity">
    <text evidence="1">Belongs to the metallo-dependent hydrolases superfamily. TatD-type hydrolase family.</text>
</comment>
<keyword evidence="3 6" id="KW-0378">Hydrolase</keyword>
<dbReference type="AlphaFoldDB" id="A0A7J0BNT5"/>
<comment type="caution">
    <text evidence="6">The sequence shown here is derived from an EMBL/GenBank/DDBJ whole genome shotgun (WGS) entry which is preliminary data.</text>
</comment>
<dbReference type="CDD" id="cd01310">
    <property type="entry name" value="TatD_DNAse"/>
    <property type="match status" value="1"/>
</dbReference>
<keyword evidence="7" id="KW-1185">Reference proteome</keyword>
<keyword evidence="2 4" id="KW-0479">Metal-binding</keyword>
<evidence type="ECO:0000256" key="2">
    <source>
        <dbReference type="ARBA" id="ARBA00022723"/>
    </source>
</evidence>
<gene>
    <name evidence="6" type="ORF">DSM101010T_30690</name>
</gene>